<keyword evidence="1" id="KW-0732">Signal</keyword>
<reference evidence="2" key="1">
    <citation type="submission" date="2022-02" db="EMBL/GenBank/DDBJ databases">
        <title>Vibrio sp. nov, a new bacterium isolated from seawater.</title>
        <authorList>
            <person name="Yuan Y."/>
        </authorList>
    </citation>
    <scope>NUCLEOTIDE SEQUENCE</scope>
    <source>
        <strain evidence="2">ZSDZ65</strain>
    </source>
</reference>
<proteinExistence type="predicted"/>
<accession>A0A9X3CU82</accession>
<sequence>MNKLLTFIAITSVSLSTAVFATTGGSNAPYGGASNQTASGQYVDCKLEDGTTKVIPIRACDKLGGKKIY</sequence>
<dbReference type="Proteomes" id="UP001155587">
    <property type="component" value="Unassembled WGS sequence"/>
</dbReference>
<evidence type="ECO:0000313" key="2">
    <source>
        <dbReference type="EMBL" id="MCW8348819.1"/>
    </source>
</evidence>
<feature type="chain" id="PRO_5040897028" evidence="1">
    <location>
        <begin position="22"/>
        <end position="69"/>
    </location>
</feature>
<dbReference type="AlphaFoldDB" id="A0A9X3CU82"/>
<keyword evidence="3" id="KW-1185">Reference proteome</keyword>
<name>A0A9X3CU82_9VIBR</name>
<evidence type="ECO:0000313" key="3">
    <source>
        <dbReference type="Proteomes" id="UP001155587"/>
    </source>
</evidence>
<comment type="caution">
    <text evidence="2">The sequence shown here is derived from an EMBL/GenBank/DDBJ whole genome shotgun (WGS) entry which is preliminary data.</text>
</comment>
<protein>
    <submittedName>
        <fullName evidence="2">Uncharacterized protein</fullName>
    </submittedName>
</protein>
<evidence type="ECO:0000256" key="1">
    <source>
        <dbReference type="SAM" id="SignalP"/>
    </source>
</evidence>
<gene>
    <name evidence="2" type="ORF">MD535_22775</name>
</gene>
<dbReference type="RefSeq" id="WP_265677420.1">
    <property type="nucleotide sequence ID" value="NZ_JAKRRY010000047.1"/>
</dbReference>
<dbReference type="EMBL" id="JAKRRY010000047">
    <property type="protein sequence ID" value="MCW8348819.1"/>
    <property type="molecule type" value="Genomic_DNA"/>
</dbReference>
<feature type="signal peptide" evidence="1">
    <location>
        <begin position="1"/>
        <end position="21"/>
    </location>
</feature>
<organism evidence="2 3">
    <name type="scientific">Vibrio qingdaonensis</name>
    <dbReference type="NCBI Taxonomy" id="2829491"/>
    <lineage>
        <taxon>Bacteria</taxon>
        <taxon>Pseudomonadati</taxon>
        <taxon>Pseudomonadota</taxon>
        <taxon>Gammaproteobacteria</taxon>
        <taxon>Vibrionales</taxon>
        <taxon>Vibrionaceae</taxon>
        <taxon>Vibrio</taxon>
    </lineage>
</organism>